<name>A0A212L759_9BACT</name>
<proteinExistence type="inferred from homology"/>
<evidence type="ECO:0000256" key="1">
    <source>
        <dbReference type="ARBA" id="ARBA00004970"/>
    </source>
</evidence>
<evidence type="ECO:0000256" key="2">
    <source>
        <dbReference type="ARBA" id="ARBA00009152"/>
    </source>
</evidence>
<keyword evidence="6 8" id="KW-0368">Histidine biosynthesis</keyword>
<sequence length="274" mass="30060">MIRADLHNHTLAAHGRDTVAAMYEAALGSHLEWYGLSEHSPLPPGYACPLYTGDLTVTFPAYVDAVLALKESAPTDGPRVLLGMELDWLPVNAPWMRKILGHYPFDYVIGGLHFVQDVPVGSPRSWGEGIALPQRFARYAAYYEEMARLAASGLVDVVAHPDFIKVCCYDDFQAWLKQPGSLDLIAGALTAMRDSDTAMEVSSAGLRKSFHEPYPGPAIMEIAADLGLTISFGSDAHAASETVSHFEELARYARSYGFKNNRIAVAREKILLDF</sequence>
<dbReference type="AlphaFoldDB" id="A0A212L759"/>
<dbReference type="RefSeq" id="WP_179980665.1">
    <property type="nucleotide sequence ID" value="NZ_LT608333.1"/>
</dbReference>
<evidence type="ECO:0000256" key="7">
    <source>
        <dbReference type="ARBA" id="ARBA00049158"/>
    </source>
</evidence>
<dbReference type="PANTHER" id="PTHR21039:SF0">
    <property type="entry name" value="HISTIDINOL-PHOSPHATASE"/>
    <property type="match status" value="1"/>
</dbReference>
<keyword evidence="5 8" id="KW-0378">Hydrolase</keyword>
<gene>
    <name evidence="10" type="ORF">KL86DES1_21261</name>
</gene>
<dbReference type="EMBL" id="FMJC01000002">
    <property type="protein sequence ID" value="SCM73376.1"/>
    <property type="molecule type" value="Genomic_DNA"/>
</dbReference>
<dbReference type="GO" id="GO:0004401">
    <property type="term" value="F:histidinol-phosphatase activity"/>
    <property type="evidence" value="ECO:0007669"/>
    <property type="project" value="UniProtKB-UniRule"/>
</dbReference>
<dbReference type="GO" id="GO:0005737">
    <property type="term" value="C:cytoplasm"/>
    <property type="evidence" value="ECO:0007669"/>
    <property type="project" value="TreeGrafter"/>
</dbReference>
<dbReference type="UniPathway" id="UPA00031">
    <property type="reaction ID" value="UER00013"/>
</dbReference>
<comment type="pathway">
    <text evidence="1 8">Amino-acid biosynthesis; L-histidine biosynthesis; L-histidine from 5-phospho-alpha-D-ribose 1-diphosphate: step 8/9.</text>
</comment>
<dbReference type="EC" id="3.1.3.15" evidence="3 8"/>
<evidence type="ECO:0000313" key="10">
    <source>
        <dbReference type="EMBL" id="SCM73376.1"/>
    </source>
</evidence>
<evidence type="ECO:0000256" key="3">
    <source>
        <dbReference type="ARBA" id="ARBA00013085"/>
    </source>
</evidence>
<organism evidence="10">
    <name type="scientific">uncultured Desulfovibrio sp</name>
    <dbReference type="NCBI Taxonomy" id="167968"/>
    <lineage>
        <taxon>Bacteria</taxon>
        <taxon>Pseudomonadati</taxon>
        <taxon>Thermodesulfobacteriota</taxon>
        <taxon>Desulfovibrionia</taxon>
        <taxon>Desulfovibrionales</taxon>
        <taxon>Desulfovibrionaceae</taxon>
        <taxon>Desulfovibrio</taxon>
        <taxon>environmental samples</taxon>
    </lineage>
</organism>
<dbReference type="NCBIfam" id="TIGR01856">
    <property type="entry name" value="hisJ_fam"/>
    <property type="match status" value="1"/>
</dbReference>
<dbReference type="SUPFAM" id="SSF89550">
    <property type="entry name" value="PHP domain-like"/>
    <property type="match status" value="1"/>
</dbReference>
<dbReference type="InterPro" id="IPR004013">
    <property type="entry name" value="PHP_dom"/>
</dbReference>
<dbReference type="Pfam" id="PF02811">
    <property type="entry name" value="PHP"/>
    <property type="match status" value="1"/>
</dbReference>
<evidence type="ECO:0000256" key="5">
    <source>
        <dbReference type="ARBA" id="ARBA00022801"/>
    </source>
</evidence>
<evidence type="ECO:0000256" key="8">
    <source>
        <dbReference type="RuleBase" id="RU366003"/>
    </source>
</evidence>
<dbReference type="PANTHER" id="PTHR21039">
    <property type="entry name" value="HISTIDINOL PHOSPHATASE-RELATED"/>
    <property type="match status" value="1"/>
</dbReference>
<protein>
    <recommendedName>
        <fullName evidence="3 8">Histidinol-phosphatase</fullName>
        <shortName evidence="8">HolPase</shortName>
        <ecNumber evidence="3 8">3.1.3.15</ecNumber>
    </recommendedName>
</protein>
<evidence type="ECO:0000259" key="9">
    <source>
        <dbReference type="Pfam" id="PF02811"/>
    </source>
</evidence>
<comment type="catalytic activity">
    <reaction evidence="7 8">
        <text>L-histidinol phosphate + H2O = L-histidinol + phosphate</text>
        <dbReference type="Rhea" id="RHEA:14465"/>
        <dbReference type="ChEBI" id="CHEBI:15377"/>
        <dbReference type="ChEBI" id="CHEBI:43474"/>
        <dbReference type="ChEBI" id="CHEBI:57699"/>
        <dbReference type="ChEBI" id="CHEBI:57980"/>
        <dbReference type="EC" id="3.1.3.15"/>
    </reaction>
</comment>
<evidence type="ECO:0000256" key="4">
    <source>
        <dbReference type="ARBA" id="ARBA00022605"/>
    </source>
</evidence>
<reference evidence="10" key="1">
    <citation type="submission" date="2016-08" db="EMBL/GenBank/DDBJ databases">
        <authorList>
            <person name="Seilhamer J.J."/>
        </authorList>
    </citation>
    <scope>NUCLEOTIDE SEQUENCE</scope>
    <source>
        <strain evidence="10">86-1</strain>
    </source>
</reference>
<feature type="domain" description="PHP" evidence="9">
    <location>
        <begin position="5"/>
        <end position="202"/>
    </location>
</feature>
<dbReference type="CDD" id="cd12110">
    <property type="entry name" value="PHP_HisPPase_Hisj_like"/>
    <property type="match status" value="1"/>
</dbReference>
<keyword evidence="4 8" id="KW-0028">Amino-acid biosynthesis</keyword>
<dbReference type="InterPro" id="IPR016195">
    <property type="entry name" value="Pol/histidinol_Pase-like"/>
</dbReference>
<accession>A0A212L759</accession>
<dbReference type="GO" id="GO:0000105">
    <property type="term" value="P:L-histidine biosynthetic process"/>
    <property type="evidence" value="ECO:0007669"/>
    <property type="project" value="UniProtKB-UniRule"/>
</dbReference>
<dbReference type="Gene3D" id="3.20.20.140">
    <property type="entry name" value="Metal-dependent hydrolases"/>
    <property type="match status" value="1"/>
</dbReference>
<dbReference type="InterPro" id="IPR010140">
    <property type="entry name" value="Histidinol_P_phosphatase_HisJ"/>
</dbReference>
<evidence type="ECO:0000256" key="6">
    <source>
        <dbReference type="ARBA" id="ARBA00023102"/>
    </source>
</evidence>
<comment type="similarity">
    <text evidence="2 8">Belongs to the PHP hydrolase family. HisK subfamily.</text>
</comment>